<evidence type="ECO:0000256" key="4">
    <source>
        <dbReference type="ARBA" id="ARBA00023163"/>
    </source>
</evidence>
<dbReference type="PROSITE" id="PS50931">
    <property type="entry name" value="HTH_LYSR"/>
    <property type="match status" value="1"/>
</dbReference>
<dbReference type="InterPro" id="IPR005119">
    <property type="entry name" value="LysR_subst-bd"/>
</dbReference>
<comment type="similarity">
    <text evidence="1">Belongs to the LysR transcriptional regulatory family.</text>
</comment>
<dbReference type="FunFam" id="3.40.190.290:FF:000001">
    <property type="entry name" value="Transcriptional regulator, LysR family"/>
    <property type="match status" value="1"/>
</dbReference>
<evidence type="ECO:0000313" key="7">
    <source>
        <dbReference type="EMBL" id="MBO0347048.1"/>
    </source>
</evidence>
<keyword evidence="4" id="KW-0804">Transcription</keyword>
<dbReference type="InterPro" id="IPR000847">
    <property type="entry name" value="LysR_HTH_N"/>
</dbReference>
<dbReference type="GO" id="GO:0006351">
    <property type="term" value="P:DNA-templated transcription"/>
    <property type="evidence" value="ECO:0007669"/>
    <property type="project" value="TreeGrafter"/>
</dbReference>
<dbReference type="Proteomes" id="UP000664779">
    <property type="component" value="Unassembled WGS sequence"/>
</dbReference>
<dbReference type="SUPFAM" id="SSF53850">
    <property type="entry name" value="Periplasmic binding protein-like II"/>
    <property type="match status" value="1"/>
</dbReference>
<dbReference type="SUPFAM" id="SSF46785">
    <property type="entry name" value="Winged helix' DNA-binding domain"/>
    <property type="match status" value="1"/>
</dbReference>
<dbReference type="PANTHER" id="PTHR30537:SF5">
    <property type="entry name" value="HTH-TYPE TRANSCRIPTIONAL ACTIVATOR TTDR-RELATED"/>
    <property type="match status" value="1"/>
</dbReference>
<dbReference type="FunFam" id="1.10.10.10:FF:000001">
    <property type="entry name" value="LysR family transcriptional regulator"/>
    <property type="match status" value="1"/>
</dbReference>
<dbReference type="InterPro" id="IPR036388">
    <property type="entry name" value="WH-like_DNA-bd_sf"/>
</dbReference>
<dbReference type="CDD" id="cd08422">
    <property type="entry name" value="PBP2_CrgA_like"/>
    <property type="match status" value="1"/>
</dbReference>
<dbReference type="InterPro" id="IPR058163">
    <property type="entry name" value="LysR-type_TF_proteobact-type"/>
</dbReference>
<comment type="caution">
    <text evidence="7">The sequence shown here is derived from an EMBL/GenBank/DDBJ whole genome shotgun (WGS) entry which is preliminary data.</text>
</comment>
<keyword evidence="3" id="KW-0238">DNA-binding</keyword>
<dbReference type="Pfam" id="PF00126">
    <property type="entry name" value="HTH_1"/>
    <property type="match status" value="1"/>
</dbReference>
<evidence type="ECO:0000256" key="5">
    <source>
        <dbReference type="SAM" id="MobiDB-lite"/>
    </source>
</evidence>
<dbReference type="EMBL" id="JAFLNF010000008">
    <property type="protein sequence ID" value="MBO0347048.1"/>
    <property type="molecule type" value="Genomic_DNA"/>
</dbReference>
<evidence type="ECO:0000256" key="3">
    <source>
        <dbReference type="ARBA" id="ARBA00023125"/>
    </source>
</evidence>
<name>A0A939JB39_9HYPH</name>
<accession>A0A939JB39</accession>
<evidence type="ECO:0000256" key="1">
    <source>
        <dbReference type="ARBA" id="ARBA00009437"/>
    </source>
</evidence>
<dbReference type="Gene3D" id="1.10.10.10">
    <property type="entry name" value="Winged helix-like DNA-binding domain superfamily/Winged helix DNA-binding domain"/>
    <property type="match status" value="1"/>
</dbReference>
<feature type="domain" description="HTH lysR-type" evidence="6">
    <location>
        <begin position="1"/>
        <end position="53"/>
    </location>
</feature>
<keyword evidence="2" id="KW-0805">Transcription regulation</keyword>
<evidence type="ECO:0000313" key="8">
    <source>
        <dbReference type="Proteomes" id="UP000664779"/>
    </source>
</evidence>
<sequence length="330" mass="36434">MRVFSEVAKAGSFSAAARELNMTPSAVSKIVTKIEDELRVPMFDRSTKRLALTYEGEIFLETADRVAAEIEVAKQKILESRYQPMGLLRISCSVPIGVRRVLPLVPEFDRCYPQVDIDVNLEDGLTDIIDKRVDVAVRLGTLKDSSLKARKIAESRRVIVASPAYLAVHGVPQTPADLTNHECLQFNLGEHLNEWPMLVDGKLTNTVAGGRYRANNGETIRNLALLGVGLARLAWFQVGEAVAAGQLVPVLEKYHPGDTQGVYALFFNHRYISTRVRAFVDFLVEHLGQEKPFLGANYYSVAFPDGSPPEIQDLGGDPETAAPFKKPASR</sequence>
<dbReference type="PANTHER" id="PTHR30537">
    <property type="entry name" value="HTH-TYPE TRANSCRIPTIONAL REGULATOR"/>
    <property type="match status" value="1"/>
</dbReference>
<dbReference type="Pfam" id="PF03466">
    <property type="entry name" value="LysR_substrate"/>
    <property type="match status" value="1"/>
</dbReference>
<keyword evidence="8" id="KW-1185">Reference proteome</keyword>
<dbReference type="AlphaFoldDB" id="A0A939JB39"/>
<protein>
    <submittedName>
        <fullName evidence="7">LysR family transcriptional regulator</fullName>
    </submittedName>
</protein>
<evidence type="ECO:0000259" key="6">
    <source>
        <dbReference type="PROSITE" id="PS50931"/>
    </source>
</evidence>
<dbReference type="GO" id="GO:0043565">
    <property type="term" value="F:sequence-specific DNA binding"/>
    <property type="evidence" value="ECO:0007669"/>
    <property type="project" value="TreeGrafter"/>
</dbReference>
<proteinExistence type="inferred from homology"/>
<dbReference type="InterPro" id="IPR036390">
    <property type="entry name" value="WH_DNA-bd_sf"/>
</dbReference>
<feature type="region of interest" description="Disordered" evidence="5">
    <location>
        <begin position="309"/>
        <end position="330"/>
    </location>
</feature>
<evidence type="ECO:0000256" key="2">
    <source>
        <dbReference type="ARBA" id="ARBA00023015"/>
    </source>
</evidence>
<dbReference type="RefSeq" id="WP_206943575.1">
    <property type="nucleotide sequence ID" value="NZ_JAFLNF010000008.1"/>
</dbReference>
<dbReference type="GO" id="GO:0003700">
    <property type="term" value="F:DNA-binding transcription factor activity"/>
    <property type="evidence" value="ECO:0007669"/>
    <property type="project" value="InterPro"/>
</dbReference>
<gene>
    <name evidence="7" type="ORF">J0X15_17610</name>
</gene>
<dbReference type="Gene3D" id="3.40.190.290">
    <property type="match status" value="1"/>
</dbReference>
<organism evidence="7 8">
    <name type="scientific">Roseibium limicola</name>
    <dbReference type="NCBI Taxonomy" id="2816037"/>
    <lineage>
        <taxon>Bacteria</taxon>
        <taxon>Pseudomonadati</taxon>
        <taxon>Pseudomonadota</taxon>
        <taxon>Alphaproteobacteria</taxon>
        <taxon>Hyphomicrobiales</taxon>
        <taxon>Stappiaceae</taxon>
        <taxon>Roseibium</taxon>
    </lineage>
</organism>
<reference evidence="7" key="1">
    <citation type="submission" date="2021-03" db="EMBL/GenBank/DDBJ databases">
        <title>Roseibium sp. CAU 1637 isolated from Incheon.</title>
        <authorList>
            <person name="Kim W."/>
        </authorList>
    </citation>
    <scope>NUCLEOTIDE SEQUENCE</scope>
    <source>
        <strain evidence="7">CAU 1637</strain>
    </source>
</reference>